<feature type="compositionally biased region" description="Polar residues" evidence="1">
    <location>
        <begin position="187"/>
        <end position="204"/>
    </location>
</feature>
<sequence length="319" mass="36490">MFVPNFVVLGLVPRKKSIGKRSKAEKAILKKEKEQQQLEAIEIEKSVEPEVIHTAAPAVVQQDFKSKEKEHHELISLFSNLNTLYKDKKYLKWEDKCWYNYVYKCREIKPLILPEVNAYLTELDEDDACDIMQVFDDCRRTKECPLAYEDKLTCANCAGDHAANWRQCPKFPKQGGKKAVTPKSKITPHTNRLLTEPSRTQQPRGMQKPRQYDSYAQALVADESESFSDDTPMVNPKIKTTIPKQSVPAVANNTSKIFTDIFTCVNTLLDEDWCNAPLLLKAFKNALPALRDATHGVDMAYILFEHYVVVRNKETAPNH</sequence>
<keyword evidence="3" id="KW-1185">Reference proteome</keyword>
<dbReference type="Proteomes" id="UP000499080">
    <property type="component" value="Unassembled WGS sequence"/>
</dbReference>
<dbReference type="OrthoDB" id="10035396at2759"/>
<accession>A0A4Y2X075</accession>
<comment type="caution">
    <text evidence="2">The sequence shown here is derived from an EMBL/GenBank/DDBJ whole genome shotgun (WGS) entry which is preliminary data.</text>
</comment>
<evidence type="ECO:0000313" key="3">
    <source>
        <dbReference type="Proteomes" id="UP000499080"/>
    </source>
</evidence>
<dbReference type="AlphaFoldDB" id="A0A4Y2X075"/>
<reference evidence="2 3" key="1">
    <citation type="journal article" date="2019" name="Sci. Rep.">
        <title>Orb-weaving spider Araneus ventricosus genome elucidates the spidroin gene catalogue.</title>
        <authorList>
            <person name="Kono N."/>
            <person name="Nakamura H."/>
            <person name="Ohtoshi R."/>
            <person name="Moran D.A.P."/>
            <person name="Shinohara A."/>
            <person name="Yoshida Y."/>
            <person name="Fujiwara M."/>
            <person name="Mori M."/>
            <person name="Tomita M."/>
            <person name="Arakawa K."/>
        </authorList>
    </citation>
    <scope>NUCLEOTIDE SEQUENCE [LARGE SCALE GENOMIC DNA]</scope>
</reference>
<evidence type="ECO:0000313" key="2">
    <source>
        <dbReference type="EMBL" id="GBO42538.1"/>
    </source>
</evidence>
<organism evidence="2 3">
    <name type="scientific">Araneus ventricosus</name>
    <name type="common">Orbweaver spider</name>
    <name type="synonym">Epeira ventricosa</name>
    <dbReference type="NCBI Taxonomy" id="182803"/>
    <lineage>
        <taxon>Eukaryota</taxon>
        <taxon>Metazoa</taxon>
        <taxon>Ecdysozoa</taxon>
        <taxon>Arthropoda</taxon>
        <taxon>Chelicerata</taxon>
        <taxon>Arachnida</taxon>
        <taxon>Araneae</taxon>
        <taxon>Araneomorphae</taxon>
        <taxon>Entelegynae</taxon>
        <taxon>Araneoidea</taxon>
        <taxon>Araneidae</taxon>
        <taxon>Araneus</taxon>
    </lineage>
</organism>
<gene>
    <name evidence="2" type="ORF">AVEN_22985_1</name>
</gene>
<protein>
    <submittedName>
        <fullName evidence="2">Uncharacterized protein</fullName>
    </submittedName>
</protein>
<evidence type="ECO:0000256" key="1">
    <source>
        <dbReference type="SAM" id="MobiDB-lite"/>
    </source>
</evidence>
<proteinExistence type="predicted"/>
<name>A0A4Y2X075_ARAVE</name>
<feature type="region of interest" description="Disordered" evidence="1">
    <location>
        <begin position="174"/>
        <end position="211"/>
    </location>
</feature>
<dbReference type="EMBL" id="BGPR01068684">
    <property type="protein sequence ID" value="GBO42538.1"/>
    <property type="molecule type" value="Genomic_DNA"/>
</dbReference>